<gene>
    <name evidence="3" type="ORF">OLEA9_A048103</name>
</gene>
<keyword evidence="4" id="KW-1185">Reference proteome</keyword>
<dbReference type="AlphaFoldDB" id="A0A8S0R790"/>
<evidence type="ECO:0000256" key="1">
    <source>
        <dbReference type="SAM" id="MobiDB-lite"/>
    </source>
</evidence>
<keyword evidence="2" id="KW-0732">Signal</keyword>
<organism evidence="3 4">
    <name type="scientific">Olea europaea subsp. europaea</name>
    <dbReference type="NCBI Taxonomy" id="158383"/>
    <lineage>
        <taxon>Eukaryota</taxon>
        <taxon>Viridiplantae</taxon>
        <taxon>Streptophyta</taxon>
        <taxon>Embryophyta</taxon>
        <taxon>Tracheophyta</taxon>
        <taxon>Spermatophyta</taxon>
        <taxon>Magnoliopsida</taxon>
        <taxon>eudicotyledons</taxon>
        <taxon>Gunneridae</taxon>
        <taxon>Pentapetalae</taxon>
        <taxon>asterids</taxon>
        <taxon>lamiids</taxon>
        <taxon>Lamiales</taxon>
        <taxon>Oleaceae</taxon>
        <taxon>Oleeae</taxon>
        <taxon>Olea</taxon>
    </lineage>
</organism>
<name>A0A8S0R790_OLEEU</name>
<feature type="signal peptide" evidence="2">
    <location>
        <begin position="1"/>
        <end position="22"/>
    </location>
</feature>
<accession>A0A8S0R790</accession>
<feature type="compositionally biased region" description="Basic and acidic residues" evidence="1">
    <location>
        <begin position="44"/>
        <end position="78"/>
    </location>
</feature>
<evidence type="ECO:0000313" key="3">
    <source>
        <dbReference type="EMBL" id="CAA2974901.1"/>
    </source>
</evidence>
<dbReference type="OrthoDB" id="10654044at2759"/>
<feature type="region of interest" description="Disordered" evidence="1">
    <location>
        <begin position="44"/>
        <end position="343"/>
    </location>
</feature>
<reference evidence="3 4" key="1">
    <citation type="submission" date="2019-12" db="EMBL/GenBank/DDBJ databases">
        <authorList>
            <person name="Alioto T."/>
            <person name="Alioto T."/>
            <person name="Gomez Garrido J."/>
        </authorList>
    </citation>
    <scope>NUCLEOTIDE SEQUENCE [LARGE SCALE GENOMIC DNA]</scope>
</reference>
<evidence type="ECO:0000256" key="2">
    <source>
        <dbReference type="SAM" id="SignalP"/>
    </source>
</evidence>
<feature type="compositionally biased region" description="Basic and acidic residues" evidence="1">
    <location>
        <begin position="318"/>
        <end position="343"/>
    </location>
</feature>
<feature type="compositionally biased region" description="Basic and acidic residues" evidence="1">
    <location>
        <begin position="97"/>
        <end position="113"/>
    </location>
</feature>
<proteinExistence type="predicted"/>
<feature type="compositionally biased region" description="Basic and acidic residues" evidence="1">
    <location>
        <begin position="162"/>
        <end position="176"/>
    </location>
</feature>
<dbReference type="Gramene" id="OE9A048103T1">
    <property type="protein sequence ID" value="OE9A048103C1"/>
    <property type="gene ID" value="OE9A048103"/>
</dbReference>
<dbReference type="EMBL" id="CACTIH010002210">
    <property type="protein sequence ID" value="CAA2974901.1"/>
    <property type="molecule type" value="Genomic_DNA"/>
</dbReference>
<feature type="compositionally biased region" description="Basic and acidic residues" evidence="1">
    <location>
        <begin position="120"/>
        <end position="134"/>
    </location>
</feature>
<feature type="chain" id="PRO_5035730936" evidence="2">
    <location>
        <begin position="23"/>
        <end position="343"/>
    </location>
</feature>
<feature type="compositionally biased region" description="Polar residues" evidence="1">
    <location>
        <begin position="245"/>
        <end position="265"/>
    </location>
</feature>
<dbReference type="Proteomes" id="UP000594638">
    <property type="component" value="Unassembled WGS sequence"/>
</dbReference>
<comment type="caution">
    <text evidence="3">The sequence shown here is derived from an EMBL/GenBank/DDBJ whole genome shotgun (WGS) entry which is preliminary data.</text>
</comment>
<feature type="compositionally biased region" description="Polar residues" evidence="1">
    <location>
        <begin position="213"/>
        <end position="224"/>
    </location>
</feature>
<evidence type="ECO:0000313" key="4">
    <source>
        <dbReference type="Proteomes" id="UP000594638"/>
    </source>
</evidence>
<sequence length="343" mass="39205">MVVLCPIWVGLVIWILLPYGSPQRDLADSAMGFNAGPRKMSREDFEARNADFKRRREMERNGIRELPKDWEYGRERSNIGDISSMKTKSKSIPDYLHQPERPSLDGRFPDTELPRLSSKRKSDYDGYHHLDNSDGYHQQDQGEDRRPSSKSKSIYDHHHHRDNGYHHQDHDCRDYPGNHQHRDYHKHSSHCGLESSSAAKPSPPVPPIALASNTLTTDQKQKPSIFSRISYPEKDMAASKKRKVLSSTTAAPGSNSGSHRVSASNGYHEEHKSLAVSRKNAAASVDYESSDDDRHFKHFKRRPSRYTSSPPPTAAGKWEGEESRHSQGSRERERDRDRYGKHG</sequence>
<protein>
    <submittedName>
        <fullName evidence="3">Uncharacterized protein</fullName>
    </submittedName>
</protein>